<dbReference type="EMBL" id="CAJNOG010000196">
    <property type="protein sequence ID" value="CAF1064435.1"/>
    <property type="molecule type" value="Genomic_DNA"/>
</dbReference>
<dbReference type="SUPFAM" id="SSF47473">
    <property type="entry name" value="EF-hand"/>
    <property type="match status" value="1"/>
</dbReference>
<evidence type="ECO:0000313" key="3">
    <source>
        <dbReference type="Proteomes" id="UP000663845"/>
    </source>
</evidence>
<dbReference type="EMBL" id="CAJOAZ010000272">
    <property type="protein sequence ID" value="CAF3598866.1"/>
    <property type="molecule type" value="Genomic_DNA"/>
</dbReference>
<evidence type="ECO:0000313" key="2">
    <source>
        <dbReference type="EMBL" id="CAF3598866.1"/>
    </source>
</evidence>
<evidence type="ECO:0008006" key="4">
    <source>
        <dbReference type="Google" id="ProtNLM"/>
    </source>
</evidence>
<proteinExistence type="predicted"/>
<dbReference type="AlphaFoldDB" id="A0A814LJF8"/>
<accession>A0A814LJF8</accession>
<organism evidence="1 3">
    <name type="scientific">Adineta steineri</name>
    <dbReference type="NCBI Taxonomy" id="433720"/>
    <lineage>
        <taxon>Eukaryota</taxon>
        <taxon>Metazoa</taxon>
        <taxon>Spiralia</taxon>
        <taxon>Gnathifera</taxon>
        <taxon>Rotifera</taxon>
        <taxon>Eurotatoria</taxon>
        <taxon>Bdelloidea</taxon>
        <taxon>Adinetida</taxon>
        <taxon>Adinetidae</taxon>
        <taxon>Adineta</taxon>
    </lineage>
</organism>
<protein>
    <recommendedName>
        <fullName evidence="4">EF-hand domain-containing protein</fullName>
    </recommendedName>
</protein>
<dbReference type="InterPro" id="IPR011992">
    <property type="entry name" value="EF-hand-dom_pair"/>
</dbReference>
<evidence type="ECO:0000313" key="1">
    <source>
        <dbReference type="EMBL" id="CAF1064435.1"/>
    </source>
</evidence>
<reference evidence="1" key="1">
    <citation type="submission" date="2021-02" db="EMBL/GenBank/DDBJ databases">
        <authorList>
            <person name="Nowell W R."/>
        </authorList>
    </citation>
    <scope>NUCLEOTIDE SEQUENCE</scope>
</reference>
<dbReference type="Proteomes" id="UP000663845">
    <property type="component" value="Unassembled WGS sequence"/>
</dbReference>
<gene>
    <name evidence="1" type="ORF">JYZ213_LOCUS19401</name>
    <name evidence="2" type="ORF">OXD698_LOCUS6307</name>
</gene>
<comment type="caution">
    <text evidence="1">The sequence shown here is derived from an EMBL/GenBank/DDBJ whole genome shotgun (WGS) entry which is preliminary data.</text>
</comment>
<sequence length="306" mass="35970">MEDYDQEQQKTEIIQSRDLETIKNEQSSIKSLIESILLESTKQVDNKKAQYNKKIKTSRQKELEYLTNVTKSILTSPEQLNIACERINSLLLNHKTILLPACYSLDKLNSGRVTYEQFRLVIRDLLPQMSKEDFFILTKLFEIENSVDYRIIFGENFSDGILQFITPISVLQPDEAILENKLSKSFDKTLQLNHSKYVTIYFRLITFDSYNAYPGHIELTVSDQTSIYILSKMIIEETQLATRFVSIFRDKVCSHNTLLKPMYSLEYYDYTGTYDKIFPVYTLYYDYSSMDIYDACPILKCDYYMK</sequence>
<name>A0A814LJF8_9BILA</name>
<dbReference type="Proteomes" id="UP000663844">
    <property type="component" value="Unassembled WGS sequence"/>
</dbReference>